<feature type="domain" description="Ferritin/DPS" evidence="3">
    <location>
        <begin position="45"/>
        <end position="174"/>
    </location>
</feature>
<dbReference type="PANTHER" id="PTHR30295:SF0">
    <property type="entry name" value="BACTERIOFERRITIN"/>
    <property type="match status" value="1"/>
</dbReference>
<dbReference type="RefSeq" id="WP_073031421.1">
    <property type="nucleotide sequence ID" value="NZ_FQXJ01000016.1"/>
</dbReference>
<proteinExistence type="predicted"/>
<gene>
    <name evidence="4" type="ORF">SAMN02746098_03890</name>
</gene>
<dbReference type="InterPro" id="IPR012347">
    <property type="entry name" value="Ferritin-like"/>
</dbReference>
<evidence type="ECO:0000256" key="2">
    <source>
        <dbReference type="ARBA" id="ARBA00023004"/>
    </source>
</evidence>
<dbReference type="GO" id="GO:0006879">
    <property type="term" value="P:intracellular iron ion homeostasis"/>
    <property type="evidence" value="ECO:0007669"/>
    <property type="project" value="UniProtKB-KW"/>
</dbReference>
<dbReference type="STRING" id="1121420.SAMN02746098_03890"/>
<dbReference type="CDD" id="cd07908">
    <property type="entry name" value="Mn_catalase_like"/>
    <property type="match status" value="1"/>
</dbReference>
<dbReference type="GO" id="GO:0005829">
    <property type="term" value="C:cytosol"/>
    <property type="evidence" value="ECO:0007669"/>
    <property type="project" value="TreeGrafter"/>
</dbReference>
<keyword evidence="5" id="KW-1185">Reference proteome</keyword>
<reference evidence="5" key="1">
    <citation type="submission" date="2016-11" db="EMBL/GenBank/DDBJ databases">
        <authorList>
            <person name="Varghese N."/>
            <person name="Submissions S."/>
        </authorList>
    </citation>
    <scope>NUCLEOTIDE SEQUENCE [LARGE SCALE GENOMIC DNA]</scope>
    <source>
        <strain evidence="5">DSM 15449</strain>
    </source>
</reference>
<evidence type="ECO:0000259" key="3">
    <source>
        <dbReference type="Pfam" id="PF00210"/>
    </source>
</evidence>
<organism evidence="4 5">
    <name type="scientific">Desulfosporosinus lacus DSM 15449</name>
    <dbReference type="NCBI Taxonomy" id="1121420"/>
    <lineage>
        <taxon>Bacteria</taxon>
        <taxon>Bacillati</taxon>
        <taxon>Bacillota</taxon>
        <taxon>Clostridia</taxon>
        <taxon>Eubacteriales</taxon>
        <taxon>Desulfitobacteriaceae</taxon>
        <taxon>Desulfosporosinus</taxon>
    </lineage>
</organism>
<evidence type="ECO:0000313" key="5">
    <source>
        <dbReference type="Proteomes" id="UP000183954"/>
    </source>
</evidence>
<keyword evidence="1" id="KW-0409">Iron storage</keyword>
<dbReference type="EMBL" id="FQXJ01000016">
    <property type="protein sequence ID" value="SHI31392.1"/>
    <property type="molecule type" value="Genomic_DNA"/>
</dbReference>
<sequence length="184" mass="21293">MTEINCKSHKRGQYSDPSPYPEVKVLSPNLNYAEILMDDYAGVVSEFTAISQYLYHYFLFKQIDKELGELLENVSITEMHHMNILADTITKLGGNPLIRGSNSTHRNFWSGKFIYYGTNLCEQLKADIDAEYKAISEYQKHICYIADSQIQAILQRIILDEKVHIRLFNQALRKFCGCQYLPPE</sequence>
<dbReference type="PANTHER" id="PTHR30295">
    <property type="entry name" value="BACTERIOFERRITIN"/>
    <property type="match status" value="1"/>
</dbReference>
<dbReference type="GO" id="GO:0020037">
    <property type="term" value="F:heme binding"/>
    <property type="evidence" value="ECO:0007669"/>
    <property type="project" value="TreeGrafter"/>
</dbReference>
<dbReference type="GO" id="GO:0008199">
    <property type="term" value="F:ferric iron binding"/>
    <property type="evidence" value="ECO:0007669"/>
    <property type="project" value="InterPro"/>
</dbReference>
<evidence type="ECO:0000256" key="1">
    <source>
        <dbReference type="ARBA" id="ARBA00022434"/>
    </source>
</evidence>
<dbReference type="SUPFAM" id="SSF47240">
    <property type="entry name" value="Ferritin-like"/>
    <property type="match status" value="1"/>
</dbReference>
<dbReference type="Proteomes" id="UP000183954">
    <property type="component" value="Unassembled WGS sequence"/>
</dbReference>
<evidence type="ECO:0000313" key="4">
    <source>
        <dbReference type="EMBL" id="SHI31392.1"/>
    </source>
</evidence>
<dbReference type="Pfam" id="PF00210">
    <property type="entry name" value="Ferritin"/>
    <property type="match status" value="1"/>
</dbReference>
<name>A0A1M6A4F4_9FIRM</name>
<dbReference type="Gene3D" id="1.20.1260.10">
    <property type="match status" value="2"/>
</dbReference>
<dbReference type="AlphaFoldDB" id="A0A1M6A4F4"/>
<dbReference type="GO" id="GO:0004322">
    <property type="term" value="F:ferroxidase activity"/>
    <property type="evidence" value="ECO:0007669"/>
    <property type="project" value="TreeGrafter"/>
</dbReference>
<dbReference type="OrthoDB" id="9791649at2"/>
<keyword evidence="2" id="KW-0408">Iron</keyword>
<protein>
    <submittedName>
        <fullName evidence="4">Bacterioferritin</fullName>
    </submittedName>
</protein>
<accession>A0A1M6A4F4</accession>
<dbReference type="InterPro" id="IPR009078">
    <property type="entry name" value="Ferritin-like_SF"/>
</dbReference>
<dbReference type="InterPro" id="IPR008331">
    <property type="entry name" value="Ferritin_DPS_dom"/>
</dbReference>